<accession>A0ABQ9H274</accession>
<evidence type="ECO:0000256" key="1">
    <source>
        <dbReference type="SAM" id="MobiDB-lite"/>
    </source>
</evidence>
<evidence type="ECO:0000313" key="3">
    <source>
        <dbReference type="Proteomes" id="UP001159363"/>
    </source>
</evidence>
<reference evidence="2 3" key="1">
    <citation type="submission" date="2023-02" db="EMBL/GenBank/DDBJ databases">
        <title>LHISI_Scaffold_Assembly.</title>
        <authorList>
            <person name="Stuart O.P."/>
            <person name="Cleave R."/>
            <person name="Magrath M.J.L."/>
            <person name="Mikheyev A.S."/>
        </authorList>
    </citation>
    <scope>NUCLEOTIDE SEQUENCE [LARGE SCALE GENOMIC DNA]</scope>
    <source>
        <strain evidence="2">Daus_M_001</strain>
        <tissue evidence="2">Leg muscle</tissue>
    </source>
</reference>
<keyword evidence="3" id="KW-1185">Reference proteome</keyword>
<gene>
    <name evidence="2" type="ORF">PR048_018944</name>
</gene>
<comment type="caution">
    <text evidence="2">The sequence shown here is derived from an EMBL/GenBank/DDBJ whole genome shotgun (WGS) entry which is preliminary data.</text>
</comment>
<dbReference type="Proteomes" id="UP001159363">
    <property type="component" value="Chromosome 6"/>
</dbReference>
<feature type="region of interest" description="Disordered" evidence="1">
    <location>
        <begin position="517"/>
        <end position="551"/>
    </location>
</feature>
<evidence type="ECO:0000313" key="2">
    <source>
        <dbReference type="EMBL" id="KAJ8878367.1"/>
    </source>
</evidence>
<proteinExistence type="predicted"/>
<organism evidence="2 3">
    <name type="scientific">Dryococelus australis</name>
    <dbReference type="NCBI Taxonomy" id="614101"/>
    <lineage>
        <taxon>Eukaryota</taxon>
        <taxon>Metazoa</taxon>
        <taxon>Ecdysozoa</taxon>
        <taxon>Arthropoda</taxon>
        <taxon>Hexapoda</taxon>
        <taxon>Insecta</taxon>
        <taxon>Pterygota</taxon>
        <taxon>Neoptera</taxon>
        <taxon>Polyneoptera</taxon>
        <taxon>Phasmatodea</taxon>
        <taxon>Verophasmatodea</taxon>
        <taxon>Anareolatae</taxon>
        <taxon>Phasmatidae</taxon>
        <taxon>Eurycanthinae</taxon>
        <taxon>Dryococelus</taxon>
    </lineage>
</organism>
<dbReference type="EMBL" id="JARBHB010000007">
    <property type="protein sequence ID" value="KAJ8878367.1"/>
    <property type="molecule type" value="Genomic_DNA"/>
</dbReference>
<name>A0ABQ9H274_9NEOP</name>
<protein>
    <submittedName>
        <fullName evidence="2">Uncharacterized protein</fullName>
    </submittedName>
</protein>
<sequence>MYCQLQHLTAYSGTSLQLSDSSFLRLTFVWVYMVQSSDVQYRSPSTCLQTANSRDVYSVQLSWPIRYGYNFSNGVVYARWKKIYAAETNKSFKQIILDAHENCRAYRSTALHCRRRNVKVAAESIPLQLNANTACGPASRNTLQLSRTANYLEGGGDQPLTQFPSLQSGTRVTTAPITRHTVVETKRGGAGNIISTCIPEVGVQIWLSSLLFAMVSRNHSRRMLQLLHAIADSFPVFASLTCSVSNYLAVDEKLRHMTSEMAAGREGSSRNALRQTRLLCFLSGEARRARGIINCARRRAERERVNTPRIMMVLSSQTALHILVMVRGVKSRRLLVLTSPSDRAGLWGRQQRWEGGRLPRDIFAFEGEKRGCDQDYTTTHIKCAIAPMRKTFNCRAVFSSCYMTGQYSLLKAVHGKVSTFEINLREMSLLLFAHILAGALTDMRPLNRSSSILGLKIIADLHTFSLPQGLSIFKYGSVIQRCLVATQRYDEITNDDALYQLSEERFWKLCSLLRDGGETGEPRENPPTSGIARHDSHMQESGGTRPGIEHSSPWLEASRLTAQPPVPHATRRVANELMCGNIPFPRDKQNTTTPHVCNILYVVFILGPLTRRARCDDQRRLTQTRYLRTMFWYTRSPIPGRPRSAAAITRASSSSSDTTGVLPSNRATSTYPLLAKTTLLDYFLWGYMKGMNYKTPVESEEDLLARVMAAADLGRPGIGDRVYQNMVRRYRVCVRRRWSSHRALLGEPGSIPGRATPGSSHVEIVPDDAAGRRVFSGISRIPNPCFPALLHACLNHPHWLSLLRATHIYSFTHSSRTTLYYSGIIRFVKEWKLFTNIQSILRGCPWFVASDEQADIVTAFRREVALINGSHAADGPETTVANTWYSNKIKVWRCGSAATDVSVVRHAVRERAELSNAKEVIHAASIQREEKCTWQTLNTYHDVSTFCMLMLYAMLYAQIPTHEGPNPRSYNEPKIDTLKRSQPECTHRDFKMTKAGENSERFPSCYNNKPPLALTLATLLPGVAERRQDSCVSSKCNNLPGVKTIASLPPVRRDIVGNNFVGRVVLNLDCMREREISCVDVMLTGCPQLMGLFAPSIAHSSGCVAEPSHRQHVHCRKPANKSICNAAEVGRVLSLHEYPKDLNTQQDENTARLALKGDGAFNAHGRVALIALSYLGLERRK</sequence>